<organism evidence="1 2">
    <name type="scientific">Portunus trituberculatus</name>
    <name type="common">Swimming crab</name>
    <name type="synonym">Neptunus trituberculatus</name>
    <dbReference type="NCBI Taxonomy" id="210409"/>
    <lineage>
        <taxon>Eukaryota</taxon>
        <taxon>Metazoa</taxon>
        <taxon>Ecdysozoa</taxon>
        <taxon>Arthropoda</taxon>
        <taxon>Crustacea</taxon>
        <taxon>Multicrustacea</taxon>
        <taxon>Malacostraca</taxon>
        <taxon>Eumalacostraca</taxon>
        <taxon>Eucarida</taxon>
        <taxon>Decapoda</taxon>
        <taxon>Pleocyemata</taxon>
        <taxon>Brachyura</taxon>
        <taxon>Eubrachyura</taxon>
        <taxon>Portunoidea</taxon>
        <taxon>Portunidae</taxon>
        <taxon>Portuninae</taxon>
        <taxon>Portunus</taxon>
    </lineage>
</organism>
<comment type="caution">
    <text evidence="1">The sequence shown here is derived from an EMBL/GenBank/DDBJ whole genome shotgun (WGS) entry which is preliminary data.</text>
</comment>
<evidence type="ECO:0000313" key="1">
    <source>
        <dbReference type="EMBL" id="MPC74268.1"/>
    </source>
</evidence>
<evidence type="ECO:0000313" key="2">
    <source>
        <dbReference type="Proteomes" id="UP000324222"/>
    </source>
</evidence>
<dbReference type="EMBL" id="VSRR010038591">
    <property type="protein sequence ID" value="MPC74268.1"/>
    <property type="molecule type" value="Genomic_DNA"/>
</dbReference>
<protein>
    <submittedName>
        <fullName evidence="1">Uncharacterized protein</fullName>
    </submittedName>
</protein>
<dbReference type="OrthoDB" id="2348824at2759"/>
<sequence length="115" mass="12891">MTVASDPAVELALLRYKYLEIVRNGELARNHGVYHSTITLDNHARRLINWWIDNIDTQSKSLQPSSPQIEMFSDACLTGWDATIGDAKTGGHWAHVELDHINVLELKAILLGLKS</sequence>
<keyword evidence="2" id="KW-1185">Reference proteome</keyword>
<accession>A0A5B7HZZ2</accession>
<reference evidence="1 2" key="1">
    <citation type="submission" date="2019-05" db="EMBL/GenBank/DDBJ databases">
        <title>Another draft genome of Portunus trituberculatus and its Hox gene families provides insights of decapod evolution.</title>
        <authorList>
            <person name="Jeong J.-H."/>
            <person name="Song I."/>
            <person name="Kim S."/>
            <person name="Choi T."/>
            <person name="Kim D."/>
            <person name="Ryu S."/>
            <person name="Kim W."/>
        </authorList>
    </citation>
    <scope>NUCLEOTIDE SEQUENCE [LARGE SCALE GENOMIC DNA]</scope>
    <source>
        <tissue evidence="1">Muscle</tissue>
    </source>
</reference>
<gene>
    <name evidence="1" type="ORF">E2C01_068624</name>
</gene>
<proteinExistence type="predicted"/>
<dbReference type="Proteomes" id="UP000324222">
    <property type="component" value="Unassembled WGS sequence"/>
</dbReference>
<dbReference type="AlphaFoldDB" id="A0A5B7HZZ2"/>
<name>A0A5B7HZZ2_PORTR</name>